<keyword evidence="5" id="KW-0479">Metal-binding</keyword>
<dbReference type="InterPro" id="IPR009010">
    <property type="entry name" value="Asp_de-COase-like_dom_sf"/>
</dbReference>
<dbReference type="OrthoDB" id="9803192at2"/>
<evidence type="ECO:0000256" key="3">
    <source>
        <dbReference type="ARBA" id="ARBA00022485"/>
    </source>
</evidence>
<comment type="cofactor">
    <cofactor evidence="1">
        <name>Mo-bis(molybdopterin guanine dinucleotide)</name>
        <dbReference type="ChEBI" id="CHEBI:60539"/>
    </cofactor>
</comment>
<sequence>MSSTFNRRDFLKATSATAAIAGTSCMAGKLGSLDNPVFSGGNKTVNSYCEMCSSRCQITAKVENGKIKFIQGNKHSKGMKTSVCARGAAGHSQLYDKERLVKPLIRVGQRGENKWMEVTNEEALEFIAKKLAKIKEEYGAKSVIFSAKTGDHHHNMATFASAYGSPNIFSHVSSCPVSYKIAFPHTYGTGLKRDFSNADYILNFGHNLFEGIDVSKTKKLANAANSDKTKLVVLDPRFSIVAAKADEWHAVKPGTDLAFVLSLIHVWLRDGTYDKEFVDKYTIGIEKIIENTKDTTPIWQEKITGIKSEVAERVAKEIAAAAPRVIIDWGHKTTTGPSEYQRTRAILVANALMGNLEKEGGLYMTKKAKTVNKLAKVDIAPTIGNPDKAIKILKELRIDKAGEKGEENVFVSRKNGVLMDIPNAIMTGIPYEVKAWVLTRHNPLITVADSTKMKRAMEKLDLIVVNDVYMSETAMLADVVIPEATYLERDEGIMDKSSKAPAYQMRNKIVDPINNTLSTAEIFRSLANKLNVDGSYKWDNMTQYRVQQAKGNTQLLEKLVKDGYVSFGIPSLLYREKDYVDKFVNKYPKAVENVDEDGLMTSMMKFKTPSGKIELFSEKVEKEFPGYGAPAIDDFDVAKGFPYIITSGKTAIHTNGHTQNIPYLNSLMSDNPVWINPVTAKKEGIKTGDKIFIESYVGKEKATAFITEGIRPDTLFVYMGFGRESEKLTRTNGIGTSQGKLLSLQKGPVCSTMITNIGARIIKA</sequence>
<dbReference type="GO" id="GO:0043546">
    <property type="term" value="F:molybdopterin cofactor binding"/>
    <property type="evidence" value="ECO:0007669"/>
    <property type="project" value="InterPro"/>
</dbReference>
<dbReference type="PROSITE" id="PS51318">
    <property type="entry name" value="TAT"/>
    <property type="match status" value="1"/>
</dbReference>
<dbReference type="PROSITE" id="PS51669">
    <property type="entry name" value="4FE4S_MOW_BIS_MGD"/>
    <property type="match status" value="1"/>
</dbReference>
<dbReference type="NCBIfam" id="TIGR01409">
    <property type="entry name" value="TAT_signal_seq"/>
    <property type="match status" value="1"/>
</dbReference>
<keyword evidence="7" id="KW-0560">Oxidoreductase</keyword>
<evidence type="ECO:0000256" key="4">
    <source>
        <dbReference type="ARBA" id="ARBA00022505"/>
    </source>
</evidence>
<dbReference type="Gene3D" id="2.40.40.20">
    <property type="match status" value="1"/>
</dbReference>
<keyword evidence="8" id="KW-0408">Iron</keyword>
<dbReference type="InterPro" id="IPR006656">
    <property type="entry name" value="Mopterin_OxRdtase"/>
</dbReference>
<evidence type="ECO:0000256" key="7">
    <source>
        <dbReference type="ARBA" id="ARBA00023002"/>
    </source>
</evidence>
<dbReference type="AlphaFoldDB" id="A0A5R8Y347"/>
<gene>
    <name evidence="11" type="primary">phsA</name>
    <name evidence="11" type="ORF">FDK22_00345</name>
</gene>
<evidence type="ECO:0000313" key="12">
    <source>
        <dbReference type="Proteomes" id="UP000308901"/>
    </source>
</evidence>
<dbReference type="SUPFAM" id="SSF53706">
    <property type="entry name" value="Formate dehydrogenase/DMSO reductase, domains 1-3"/>
    <property type="match status" value="1"/>
</dbReference>
<dbReference type="Pfam" id="PF00384">
    <property type="entry name" value="Molybdopterin"/>
    <property type="match status" value="1"/>
</dbReference>
<dbReference type="PROSITE" id="PS51257">
    <property type="entry name" value="PROKAR_LIPOPROTEIN"/>
    <property type="match status" value="1"/>
</dbReference>
<evidence type="ECO:0000313" key="11">
    <source>
        <dbReference type="EMBL" id="TLP40496.1"/>
    </source>
</evidence>
<dbReference type="Gene3D" id="3.40.50.740">
    <property type="match status" value="1"/>
</dbReference>
<dbReference type="PANTHER" id="PTHR43742:SF9">
    <property type="entry name" value="TETRATHIONATE REDUCTASE SUBUNIT A"/>
    <property type="match status" value="1"/>
</dbReference>
<dbReference type="Gene3D" id="2.20.25.90">
    <property type="entry name" value="ADC-like domains"/>
    <property type="match status" value="1"/>
</dbReference>
<comment type="caution">
    <text evidence="11">The sequence shown here is derived from an EMBL/GenBank/DDBJ whole genome shotgun (WGS) entry which is preliminary data.</text>
</comment>
<dbReference type="Pfam" id="PF01568">
    <property type="entry name" value="Molydop_binding"/>
    <property type="match status" value="1"/>
</dbReference>
<dbReference type="Proteomes" id="UP000308901">
    <property type="component" value="Unassembled WGS sequence"/>
</dbReference>
<protein>
    <submittedName>
        <fullName evidence="11">Thiosulfate reductase PhsA</fullName>
    </submittedName>
</protein>
<proteinExistence type="inferred from homology"/>
<evidence type="ECO:0000256" key="8">
    <source>
        <dbReference type="ARBA" id="ARBA00023004"/>
    </source>
</evidence>
<dbReference type="Pfam" id="PF04879">
    <property type="entry name" value="Molybdop_Fe4S4"/>
    <property type="match status" value="1"/>
</dbReference>
<name>A0A5R8Y347_9BACT</name>
<keyword evidence="3" id="KW-0004">4Fe-4S</keyword>
<dbReference type="Gene3D" id="3.40.228.10">
    <property type="entry name" value="Dimethylsulfoxide Reductase, domain 2"/>
    <property type="match status" value="1"/>
</dbReference>
<dbReference type="RefSeq" id="WP_138150786.1">
    <property type="nucleotide sequence ID" value="NZ_VANU01000001.1"/>
</dbReference>
<evidence type="ECO:0000256" key="9">
    <source>
        <dbReference type="ARBA" id="ARBA00023014"/>
    </source>
</evidence>
<reference evidence="11 12" key="1">
    <citation type="submission" date="2019-05" db="EMBL/GenBank/DDBJ databases">
        <title>Arcobacter sp. nov., isolated from sea sediment.</title>
        <authorList>
            <person name="Kim W."/>
        </authorList>
    </citation>
    <scope>NUCLEOTIDE SEQUENCE [LARGE SCALE GENOMIC DNA]</scope>
    <source>
        <strain evidence="11 12">CAU 1517</strain>
    </source>
</reference>
<keyword evidence="6" id="KW-0732">Signal</keyword>
<accession>A0A5R8Y347</accession>
<dbReference type="InterPro" id="IPR006655">
    <property type="entry name" value="Mopterin_OxRdtase_prok_CS"/>
</dbReference>
<dbReference type="GO" id="GO:0046872">
    <property type="term" value="F:metal ion binding"/>
    <property type="evidence" value="ECO:0007669"/>
    <property type="project" value="UniProtKB-KW"/>
</dbReference>
<keyword evidence="9" id="KW-0411">Iron-sulfur</keyword>
<evidence type="ECO:0000256" key="6">
    <source>
        <dbReference type="ARBA" id="ARBA00022729"/>
    </source>
</evidence>
<dbReference type="NCBIfam" id="NF012032">
    <property type="entry name" value="PRK15488.1"/>
    <property type="match status" value="1"/>
</dbReference>
<organism evidence="11 12">
    <name type="scientific">Arcobacter arenosus</name>
    <dbReference type="NCBI Taxonomy" id="2576037"/>
    <lineage>
        <taxon>Bacteria</taxon>
        <taxon>Pseudomonadati</taxon>
        <taxon>Campylobacterota</taxon>
        <taxon>Epsilonproteobacteria</taxon>
        <taxon>Campylobacterales</taxon>
        <taxon>Arcobacteraceae</taxon>
        <taxon>Arcobacter</taxon>
    </lineage>
</organism>
<dbReference type="PROSITE" id="PS00932">
    <property type="entry name" value="MOLYBDOPTERIN_PROK_3"/>
    <property type="match status" value="1"/>
</dbReference>
<dbReference type="EMBL" id="VANU01000001">
    <property type="protein sequence ID" value="TLP40496.1"/>
    <property type="molecule type" value="Genomic_DNA"/>
</dbReference>
<dbReference type="InterPro" id="IPR050612">
    <property type="entry name" value="Prok_Mopterin_Oxidored"/>
</dbReference>
<keyword evidence="4" id="KW-0500">Molybdenum</keyword>
<evidence type="ECO:0000256" key="2">
    <source>
        <dbReference type="ARBA" id="ARBA00010312"/>
    </source>
</evidence>
<dbReference type="InterPro" id="IPR019546">
    <property type="entry name" value="TAT_signal_bac_arc"/>
</dbReference>
<evidence type="ECO:0000256" key="1">
    <source>
        <dbReference type="ARBA" id="ARBA00001942"/>
    </source>
</evidence>
<evidence type="ECO:0000259" key="10">
    <source>
        <dbReference type="PROSITE" id="PS51669"/>
    </source>
</evidence>
<dbReference type="GO" id="GO:0051539">
    <property type="term" value="F:4 iron, 4 sulfur cluster binding"/>
    <property type="evidence" value="ECO:0007669"/>
    <property type="project" value="UniProtKB-KW"/>
</dbReference>
<dbReference type="PANTHER" id="PTHR43742">
    <property type="entry name" value="TRIMETHYLAMINE-N-OXIDE REDUCTASE"/>
    <property type="match status" value="1"/>
</dbReference>
<dbReference type="SUPFAM" id="SSF50692">
    <property type="entry name" value="ADC-like"/>
    <property type="match status" value="1"/>
</dbReference>
<evidence type="ECO:0000256" key="5">
    <source>
        <dbReference type="ARBA" id="ARBA00022723"/>
    </source>
</evidence>
<keyword evidence="12" id="KW-1185">Reference proteome</keyword>
<dbReference type="InterPro" id="IPR006311">
    <property type="entry name" value="TAT_signal"/>
</dbReference>
<dbReference type="SMART" id="SM00926">
    <property type="entry name" value="Molybdop_Fe4S4"/>
    <property type="match status" value="1"/>
</dbReference>
<dbReference type="InterPro" id="IPR006963">
    <property type="entry name" value="Mopterin_OxRdtase_4Fe-4S_dom"/>
</dbReference>
<comment type="similarity">
    <text evidence="2">Belongs to the prokaryotic molybdopterin-containing oxidoreductase family.</text>
</comment>
<dbReference type="CDD" id="cd02778">
    <property type="entry name" value="MopB_CT_Thiosulfate-R-like"/>
    <property type="match status" value="1"/>
</dbReference>
<dbReference type="InterPro" id="IPR006657">
    <property type="entry name" value="MoPterin_dinucl-bd_dom"/>
</dbReference>
<feature type="domain" description="4Fe-4S Mo/W bis-MGD-type" evidence="10">
    <location>
        <begin position="42"/>
        <end position="98"/>
    </location>
</feature>
<dbReference type="GO" id="GO:0016491">
    <property type="term" value="F:oxidoreductase activity"/>
    <property type="evidence" value="ECO:0007669"/>
    <property type="project" value="UniProtKB-KW"/>
</dbReference>